<dbReference type="STRING" id="39946.B8AUL7"/>
<reference evidence="2 3" key="1">
    <citation type="journal article" date="2005" name="PLoS Biol.">
        <title>The genomes of Oryza sativa: a history of duplications.</title>
        <authorList>
            <person name="Yu J."/>
            <person name="Wang J."/>
            <person name="Lin W."/>
            <person name="Li S."/>
            <person name="Li H."/>
            <person name="Zhou J."/>
            <person name="Ni P."/>
            <person name="Dong W."/>
            <person name="Hu S."/>
            <person name="Zeng C."/>
            <person name="Zhang J."/>
            <person name="Zhang Y."/>
            <person name="Li R."/>
            <person name="Xu Z."/>
            <person name="Li S."/>
            <person name="Li X."/>
            <person name="Zheng H."/>
            <person name="Cong L."/>
            <person name="Lin L."/>
            <person name="Yin J."/>
            <person name="Geng J."/>
            <person name="Li G."/>
            <person name="Shi J."/>
            <person name="Liu J."/>
            <person name="Lv H."/>
            <person name="Li J."/>
            <person name="Wang J."/>
            <person name="Deng Y."/>
            <person name="Ran L."/>
            <person name="Shi X."/>
            <person name="Wang X."/>
            <person name="Wu Q."/>
            <person name="Li C."/>
            <person name="Ren X."/>
            <person name="Wang J."/>
            <person name="Wang X."/>
            <person name="Li D."/>
            <person name="Liu D."/>
            <person name="Zhang X."/>
            <person name="Ji Z."/>
            <person name="Zhao W."/>
            <person name="Sun Y."/>
            <person name="Zhang Z."/>
            <person name="Bao J."/>
            <person name="Han Y."/>
            <person name="Dong L."/>
            <person name="Ji J."/>
            <person name="Chen P."/>
            <person name="Wu S."/>
            <person name="Liu J."/>
            <person name="Xiao Y."/>
            <person name="Bu D."/>
            <person name="Tan J."/>
            <person name="Yang L."/>
            <person name="Ye C."/>
            <person name="Zhang J."/>
            <person name="Xu J."/>
            <person name="Zhou Y."/>
            <person name="Yu Y."/>
            <person name="Zhang B."/>
            <person name="Zhuang S."/>
            <person name="Wei H."/>
            <person name="Liu B."/>
            <person name="Lei M."/>
            <person name="Yu H."/>
            <person name="Li Y."/>
            <person name="Xu H."/>
            <person name="Wei S."/>
            <person name="He X."/>
            <person name="Fang L."/>
            <person name="Zhang Z."/>
            <person name="Zhang Y."/>
            <person name="Huang X."/>
            <person name="Su Z."/>
            <person name="Tong W."/>
            <person name="Li J."/>
            <person name="Tong Z."/>
            <person name="Li S."/>
            <person name="Ye J."/>
            <person name="Wang L."/>
            <person name="Fang L."/>
            <person name="Lei T."/>
            <person name="Chen C."/>
            <person name="Chen H."/>
            <person name="Xu Z."/>
            <person name="Li H."/>
            <person name="Huang H."/>
            <person name="Zhang F."/>
            <person name="Xu H."/>
            <person name="Li N."/>
            <person name="Zhao C."/>
            <person name="Li S."/>
            <person name="Dong L."/>
            <person name="Huang Y."/>
            <person name="Li L."/>
            <person name="Xi Y."/>
            <person name="Qi Q."/>
            <person name="Li W."/>
            <person name="Zhang B."/>
            <person name="Hu W."/>
            <person name="Zhang Y."/>
            <person name="Tian X."/>
            <person name="Jiao Y."/>
            <person name="Liang X."/>
            <person name="Jin J."/>
            <person name="Gao L."/>
            <person name="Zheng W."/>
            <person name="Hao B."/>
            <person name="Liu S."/>
            <person name="Wang W."/>
            <person name="Yuan L."/>
            <person name="Cao M."/>
            <person name="McDermott J."/>
            <person name="Samudrala R."/>
            <person name="Wang J."/>
            <person name="Wong G.K."/>
            <person name="Yang H."/>
        </authorList>
    </citation>
    <scope>NUCLEOTIDE SEQUENCE [LARGE SCALE GENOMIC DNA]</scope>
    <source>
        <strain evidence="3">cv. 93-11</strain>
    </source>
</reference>
<dbReference type="EMBL" id="CM000129">
    <property type="protein sequence ID" value="EEC76692.1"/>
    <property type="molecule type" value="Genomic_DNA"/>
</dbReference>
<feature type="compositionally biased region" description="Basic and acidic residues" evidence="1">
    <location>
        <begin position="29"/>
        <end position="47"/>
    </location>
</feature>
<proteinExistence type="predicted"/>
<dbReference type="HOGENOM" id="CLU_669743_0_0_1"/>
<name>B8AUL7_ORYSI</name>
<feature type="compositionally biased region" description="Polar residues" evidence="1">
    <location>
        <begin position="311"/>
        <end position="330"/>
    </location>
</feature>
<dbReference type="Proteomes" id="UP000007015">
    <property type="component" value="Chromosome 4"/>
</dbReference>
<feature type="compositionally biased region" description="Acidic residues" evidence="1">
    <location>
        <begin position="103"/>
        <end position="113"/>
    </location>
</feature>
<evidence type="ECO:0000256" key="1">
    <source>
        <dbReference type="SAM" id="MobiDB-lite"/>
    </source>
</evidence>
<dbReference type="InterPro" id="IPR012866">
    <property type="entry name" value="DUF1644"/>
</dbReference>
<feature type="region of interest" description="Disordered" evidence="1">
    <location>
        <begin position="1"/>
        <end position="149"/>
    </location>
</feature>
<keyword evidence="3" id="KW-1185">Reference proteome</keyword>
<feature type="compositionally biased region" description="Gly residues" evidence="1">
    <location>
        <begin position="92"/>
        <end position="102"/>
    </location>
</feature>
<feature type="region of interest" description="Disordered" evidence="1">
    <location>
        <begin position="308"/>
        <end position="339"/>
    </location>
</feature>
<dbReference type="PANTHER" id="PTHR31197">
    <property type="entry name" value="OS01G0612600 PROTEIN"/>
    <property type="match status" value="1"/>
</dbReference>
<accession>B8AUL7</accession>
<dbReference type="Gramene" id="BGIOSGA015671-TA">
    <property type="protein sequence ID" value="BGIOSGA015671-PA"/>
    <property type="gene ID" value="BGIOSGA015671"/>
</dbReference>
<evidence type="ECO:0000313" key="2">
    <source>
        <dbReference type="EMBL" id="EEC76692.1"/>
    </source>
</evidence>
<gene>
    <name evidence="2" type="ORF">OsI_14694</name>
</gene>
<dbReference type="PANTHER" id="PTHR31197:SF2">
    <property type="entry name" value="C2H2-TYPE DOMAIN-CONTAINING PROTEIN"/>
    <property type="match status" value="1"/>
</dbReference>
<dbReference type="Pfam" id="PF07800">
    <property type="entry name" value="DUF1644"/>
    <property type="match status" value="1"/>
</dbReference>
<dbReference type="AlphaFoldDB" id="B8AUL7"/>
<feature type="compositionally biased region" description="Polar residues" evidence="1">
    <location>
        <begin position="1"/>
        <end position="11"/>
    </location>
</feature>
<organism evidence="2 3">
    <name type="scientific">Oryza sativa subsp. indica</name>
    <name type="common">Rice</name>
    <dbReference type="NCBI Taxonomy" id="39946"/>
    <lineage>
        <taxon>Eukaryota</taxon>
        <taxon>Viridiplantae</taxon>
        <taxon>Streptophyta</taxon>
        <taxon>Embryophyta</taxon>
        <taxon>Tracheophyta</taxon>
        <taxon>Spermatophyta</taxon>
        <taxon>Magnoliopsida</taxon>
        <taxon>Liliopsida</taxon>
        <taxon>Poales</taxon>
        <taxon>Poaceae</taxon>
        <taxon>BOP clade</taxon>
        <taxon>Oryzoideae</taxon>
        <taxon>Oryzeae</taxon>
        <taxon>Oryzinae</taxon>
        <taxon>Oryza</taxon>
        <taxon>Oryza sativa</taxon>
    </lineage>
</organism>
<evidence type="ECO:0000313" key="3">
    <source>
        <dbReference type="Proteomes" id="UP000007015"/>
    </source>
</evidence>
<sequence length="411" mass="45049">MVWKQTSQQKGGASRKVRRFASPEEELKDEARLTETSESSMFRRDRGGGISTQNRQASREHLLQLRRSLPTLPPTQRRVGASRATEQLDNLEGGGNRGGGVEEGADATEEEPELPTRPADDSPTGPPRGGRAPPRMRQPPARASKNVANPRDCAQRALVVVVITSPCHATNVANVKFGGGEIKELFQPNITSEKANCNIRPWLEEIPGLRSLASRGSSNKLNCIAGFSLLKMPNAESSLFKMPTADANIAALHKEWDDALCPICMDHPHNAVLLLCSSHDKGCRSYICDTSYRHSNCLDRFKKMKVDHNDGSSQQSSSLPRDISSQNVPQRSRFDPTGEIQTGISESHEIFNHRDAIQSSAGLSGQQGENSYNQDLDLTLEAQQRESSSTVESSELTRLNQLACPLCRGTV</sequence>
<feature type="compositionally biased region" description="Low complexity" evidence="1">
    <location>
        <begin position="129"/>
        <end position="143"/>
    </location>
</feature>
<protein>
    <submittedName>
        <fullName evidence="2">Uncharacterized protein</fullName>
    </submittedName>
</protein>